<sequence length="304" mass="33810">MSDAHASRRSRETEAAPINASFEFFPPKTDKMAETLWATVERLAPLRPSFVSVTYGAGGSTRERTHKTVDRILKETDLAPAAHLTCVGSPREEVDAIIRDYWEMGVRHIVALRGDPLEGIGEPYRPHPEGYAYASDLVAGIKKIGNFDVCVSGYPERHPESAGWDIEIENLKRKVDAGADRIITQYFFDNDLFDEYRERLAKAAITIPVVPGILPIQNFEQTVQFSTKCGTSIPDWLARRFSGLTEDAETRKLVGAAVACEQVMDLVDKGISDFHFYTMNRADLTYALCRMLGMGGDSSEQQAA</sequence>
<dbReference type="OrthoDB" id="9812555at2"/>
<dbReference type="EC" id="1.5.1.54" evidence="12"/>
<gene>
    <name evidence="13" type="ORF">SAMN05444272_2133</name>
</gene>
<dbReference type="CDD" id="cd00537">
    <property type="entry name" value="MTHFR"/>
    <property type="match status" value="1"/>
</dbReference>
<protein>
    <recommendedName>
        <fullName evidence="12">Methylenetetrahydrofolate reductase</fullName>
        <ecNumber evidence="12">1.5.1.54</ecNumber>
    </recommendedName>
</protein>
<evidence type="ECO:0000256" key="12">
    <source>
        <dbReference type="RuleBase" id="RU003862"/>
    </source>
</evidence>
<keyword evidence="6 12" id="KW-0274">FAD</keyword>
<proteinExistence type="inferred from homology"/>
<evidence type="ECO:0000256" key="5">
    <source>
        <dbReference type="ARBA" id="ARBA00022630"/>
    </source>
</evidence>
<dbReference type="PANTHER" id="PTHR45754">
    <property type="entry name" value="METHYLENETETRAHYDROFOLATE REDUCTASE"/>
    <property type="match status" value="1"/>
</dbReference>
<dbReference type="GO" id="GO:0106312">
    <property type="term" value="F:methylenetetrahydrofolate reductase (NADH) activity"/>
    <property type="evidence" value="ECO:0007669"/>
    <property type="project" value="UniProtKB-EC"/>
</dbReference>
<evidence type="ECO:0000256" key="10">
    <source>
        <dbReference type="ARBA" id="ARBA00034478"/>
    </source>
</evidence>
<dbReference type="GO" id="GO:0035999">
    <property type="term" value="P:tetrahydrofolate interconversion"/>
    <property type="evidence" value="ECO:0007669"/>
    <property type="project" value="UniProtKB-UniPathway"/>
</dbReference>
<evidence type="ECO:0000256" key="11">
    <source>
        <dbReference type="ARBA" id="ARBA00048628"/>
    </source>
</evidence>
<dbReference type="RefSeq" id="WP_073012798.1">
    <property type="nucleotide sequence ID" value="NZ_FRBW01000002.1"/>
</dbReference>
<dbReference type="GO" id="GO:0005829">
    <property type="term" value="C:cytosol"/>
    <property type="evidence" value="ECO:0007669"/>
    <property type="project" value="InterPro"/>
</dbReference>
<evidence type="ECO:0000256" key="4">
    <source>
        <dbReference type="ARBA" id="ARBA00022605"/>
    </source>
</evidence>
<evidence type="ECO:0000256" key="6">
    <source>
        <dbReference type="ARBA" id="ARBA00022827"/>
    </source>
</evidence>
<name>A0A1M7H8R2_9HYPH</name>
<comment type="pathway">
    <text evidence="10">Amino-acid biosynthesis; L-methionine biosynthesis via de novo pathway.</text>
</comment>
<comment type="catalytic activity">
    <reaction evidence="11">
        <text>(6S)-5-methyl-5,6,7,8-tetrahydrofolate + NAD(+) = (6R)-5,10-methylene-5,6,7,8-tetrahydrofolate + NADH + H(+)</text>
        <dbReference type="Rhea" id="RHEA:19821"/>
        <dbReference type="ChEBI" id="CHEBI:15378"/>
        <dbReference type="ChEBI" id="CHEBI:15636"/>
        <dbReference type="ChEBI" id="CHEBI:18608"/>
        <dbReference type="ChEBI" id="CHEBI:57540"/>
        <dbReference type="ChEBI" id="CHEBI:57945"/>
        <dbReference type="EC" id="1.5.1.54"/>
    </reaction>
    <physiologicalReaction direction="right-to-left" evidence="11">
        <dbReference type="Rhea" id="RHEA:19823"/>
    </physiologicalReaction>
</comment>
<keyword evidence="9" id="KW-0486">Methionine biosynthesis</keyword>
<dbReference type="InterPro" id="IPR029041">
    <property type="entry name" value="FAD-linked_oxidoreductase-like"/>
</dbReference>
<dbReference type="EMBL" id="FRBW01000002">
    <property type="protein sequence ID" value="SHM24517.1"/>
    <property type="molecule type" value="Genomic_DNA"/>
</dbReference>
<organism evidence="13 14">
    <name type="scientific">Roseibium suaedae</name>
    <dbReference type="NCBI Taxonomy" id="735517"/>
    <lineage>
        <taxon>Bacteria</taxon>
        <taxon>Pseudomonadati</taxon>
        <taxon>Pseudomonadota</taxon>
        <taxon>Alphaproteobacteria</taxon>
        <taxon>Hyphomicrobiales</taxon>
        <taxon>Stappiaceae</taxon>
        <taxon>Roseibium</taxon>
    </lineage>
</organism>
<evidence type="ECO:0000256" key="2">
    <source>
        <dbReference type="ARBA" id="ARBA00004777"/>
    </source>
</evidence>
<dbReference type="GO" id="GO:0071949">
    <property type="term" value="F:FAD binding"/>
    <property type="evidence" value="ECO:0007669"/>
    <property type="project" value="TreeGrafter"/>
</dbReference>
<accession>A0A1M7H8R2</accession>
<comment type="cofactor">
    <cofactor evidence="1 12">
        <name>FAD</name>
        <dbReference type="ChEBI" id="CHEBI:57692"/>
    </cofactor>
</comment>
<keyword evidence="4" id="KW-0028">Amino-acid biosynthesis</keyword>
<comment type="similarity">
    <text evidence="3 12">Belongs to the methylenetetrahydrofolate reductase family.</text>
</comment>
<evidence type="ECO:0000313" key="14">
    <source>
        <dbReference type="Proteomes" id="UP000186002"/>
    </source>
</evidence>
<keyword evidence="5 12" id="KW-0285">Flavoprotein</keyword>
<reference evidence="13 14" key="1">
    <citation type="submission" date="2016-11" db="EMBL/GenBank/DDBJ databases">
        <authorList>
            <person name="Jaros S."/>
            <person name="Januszkiewicz K."/>
            <person name="Wedrychowicz H."/>
        </authorList>
    </citation>
    <scope>NUCLEOTIDE SEQUENCE [LARGE SCALE GENOMIC DNA]</scope>
    <source>
        <strain evidence="13 14">DSM 22153</strain>
    </source>
</reference>
<dbReference type="InterPro" id="IPR003171">
    <property type="entry name" value="Mehydrof_redctse-like"/>
</dbReference>
<keyword evidence="8" id="KW-0520">NAD</keyword>
<evidence type="ECO:0000256" key="3">
    <source>
        <dbReference type="ARBA" id="ARBA00006743"/>
    </source>
</evidence>
<dbReference type="PANTHER" id="PTHR45754:SF3">
    <property type="entry name" value="METHYLENETETRAHYDROFOLATE REDUCTASE (NADPH)"/>
    <property type="match status" value="1"/>
</dbReference>
<evidence type="ECO:0000256" key="1">
    <source>
        <dbReference type="ARBA" id="ARBA00001974"/>
    </source>
</evidence>
<keyword evidence="14" id="KW-1185">Reference proteome</keyword>
<dbReference type="STRING" id="735517.SAMN05444272_2133"/>
<dbReference type="Proteomes" id="UP000186002">
    <property type="component" value="Unassembled WGS sequence"/>
</dbReference>
<dbReference type="NCBIfam" id="TIGR00676">
    <property type="entry name" value="fadh2"/>
    <property type="match status" value="1"/>
</dbReference>
<dbReference type="GO" id="GO:0009086">
    <property type="term" value="P:methionine biosynthetic process"/>
    <property type="evidence" value="ECO:0007669"/>
    <property type="project" value="UniProtKB-KW"/>
</dbReference>
<dbReference type="Gene3D" id="3.20.20.220">
    <property type="match status" value="1"/>
</dbReference>
<evidence type="ECO:0000256" key="7">
    <source>
        <dbReference type="ARBA" id="ARBA00023002"/>
    </source>
</evidence>
<evidence type="ECO:0000256" key="8">
    <source>
        <dbReference type="ARBA" id="ARBA00023027"/>
    </source>
</evidence>
<dbReference type="AlphaFoldDB" id="A0A1M7H8R2"/>
<keyword evidence="7 12" id="KW-0560">Oxidoreductase</keyword>
<dbReference type="SUPFAM" id="SSF51730">
    <property type="entry name" value="FAD-linked oxidoreductase"/>
    <property type="match status" value="1"/>
</dbReference>
<evidence type="ECO:0000256" key="9">
    <source>
        <dbReference type="ARBA" id="ARBA00023167"/>
    </source>
</evidence>
<dbReference type="InterPro" id="IPR004620">
    <property type="entry name" value="MTHF_reductase_bac"/>
</dbReference>
<dbReference type="UniPathway" id="UPA00193"/>
<evidence type="ECO:0000313" key="13">
    <source>
        <dbReference type="EMBL" id="SHM24517.1"/>
    </source>
</evidence>
<dbReference type="Pfam" id="PF02219">
    <property type="entry name" value="MTHFR"/>
    <property type="match status" value="1"/>
</dbReference>
<comment type="pathway">
    <text evidence="2 12">One-carbon metabolism; tetrahydrofolate interconversion.</text>
</comment>